<organism evidence="2">
    <name type="scientific">Pongo abelii</name>
    <name type="common">Sumatran orangutan</name>
    <name type="synonym">Pongo pygmaeus abelii</name>
    <dbReference type="NCBI Taxonomy" id="9601"/>
    <lineage>
        <taxon>Eukaryota</taxon>
        <taxon>Metazoa</taxon>
        <taxon>Chordata</taxon>
        <taxon>Craniata</taxon>
        <taxon>Vertebrata</taxon>
        <taxon>Euteleostomi</taxon>
        <taxon>Mammalia</taxon>
        <taxon>Eutheria</taxon>
        <taxon>Euarchontoglires</taxon>
        <taxon>Primates</taxon>
        <taxon>Haplorrhini</taxon>
        <taxon>Catarrhini</taxon>
        <taxon>Hominidae</taxon>
        <taxon>Pongo</taxon>
    </lineage>
</organism>
<proteinExistence type="predicted"/>
<feature type="non-terminal residue" evidence="2">
    <location>
        <position position="32"/>
    </location>
</feature>
<dbReference type="AlphaFoldDB" id="A0A2J8RCS0"/>
<feature type="compositionally biased region" description="Low complexity" evidence="1">
    <location>
        <begin position="12"/>
        <end position="32"/>
    </location>
</feature>
<protein>
    <submittedName>
        <fullName evidence="2">TAF15 isoform 16</fullName>
    </submittedName>
</protein>
<dbReference type="EMBL" id="NDHI03003710">
    <property type="protein sequence ID" value="PNJ06288.1"/>
    <property type="molecule type" value="Genomic_DNA"/>
</dbReference>
<evidence type="ECO:0000256" key="1">
    <source>
        <dbReference type="SAM" id="MobiDB-lite"/>
    </source>
</evidence>
<accession>A0A2J8RCS0</accession>
<feature type="region of interest" description="Disordered" evidence="1">
    <location>
        <begin position="1"/>
        <end position="32"/>
    </location>
</feature>
<gene>
    <name evidence="2" type="ORF">CR201_G0051848</name>
</gene>
<evidence type="ECO:0000313" key="2">
    <source>
        <dbReference type="EMBL" id="PNJ06288.1"/>
    </source>
</evidence>
<comment type="caution">
    <text evidence="2">The sequence shown here is derived from an EMBL/GenBank/DDBJ whole genome shotgun (WGS) entry which is preliminary data.</text>
</comment>
<name>A0A2J8RCS0_PONAB</name>
<reference evidence="2" key="1">
    <citation type="submission" date="2017-12" db="EMBL/GenBank/DDBJ databases">
        <title>High-resolution comparative analysis of great ape genomes.</title>
        <authorList>
            <person name="Pollen A."/>
            <person name="Hastie A."/>
            <person name="Hormozdiari F."/>
            <person name="Dougherty M."/>
            <person name="Liu R."/>
            <person name="Chaisson M."/>
            <person name="Hoppe E."/>
            <person name="Hill C."/>
            <person name="Pang A."/>
            <person name="Hillier L."/>
            <person name="Baker C."/>
            <person name="Armstrong J."/>
            <person name="Shendure J."/>
            <person name="Paten B."/>
            <person name="Wilson R."/>
            <person name="Chao H."/>
            <person name="Schneider V."/>
            <person name="Ventura M."/>
            <person name="Kronenberg Z."/>
            <person name="Murali S."/>
            <person name="Gordon D."/>
            <person name="Cantsilieris S."/>
            <person name="Munson K."/>
            <person name="Nelson B."/>
            <person name="Raja A."/>
            <person name="Underwood J."/>
            <person name="Diekhans M."/>
            <person name="Fiddes I."/>
            <person name="Haussler D."/>
            <person name="Eichler E."/>
        </authorList>
    </citation>
    <scope>NUCLEOTIDE SEQUENCE [LARGE SCALE GENOMIC DNA]</scope>
    <source>
        <strain evidence="2">Susie</strain>
    </source>
</reference>
<sequence length="32" mass="3515">MESPGSQGGRAPSYDQPDYGQQDSYDQQSGYD</sequence>